<dbReference type="OrthoDB" id="448954at2759"/>
<dbReference type="Pfam" id="PF07915">
    <property type="entry name" value="PRKCSH"/>
    <property type="match status" value="1"/>
</dbReference>
<evidence type="ECO:0000256" key="8">
    <source>
        <dbReference type="SAM" id="SignalP"/>
    </source>
</evidence>
<evidence type="ECO:0000313" key="11">
    <source>
        <dbReference type="Proteomes" id="UP000510647"/>
    </source>
</evidence>
<name>A0A7H9HRK1_9SACH</name>
<comment type="similarity">
    <text evidence="2 7">Belongs to the OS-9 family.</text>
</comment>
<evidence type="ECO:0000259" key="9">
    <source>
        <dbReference type="PROSITE" id="PS51914"/>
    </source>
</evidence>
<feature type="chain" id="PRO_5028893825" description="Endoplasmic reticulum lectin" evidence="8">
    <location>
        <begin position="16"/>
        <end position="441"/>
    </location>
</feature>
<keyword evidence="6" id="KW-1015">Disulfide bond</keyword>
<dbReference type="GO" id="GO:0030970">
    <property type="term" value="P:retrograde protein transport, ER to cytosol"/>
    <property type="evidence" value="ECO:0007669"/>
    <property type="project" value="TreeGrafter"/>
</dbReference>
<keyword evidence="7" id="KW-0472">Membrane</keyword>
<gene>
    <name evidence="10" type="ORF">HG537_0C04250</name>
</gene>
<dbReference type="PROSITE" id="PS51914">
    <property type="entry name" value="MRH"/>
    <property type="match status" value="1"/>
</dbReference>
<dbReference type="GO" id="GO:0005789">
    <property type="term" value="C:endoplasmic reticulum membrane"/>
    <property type="evidence" value="ECO:0007669"/>
    <property type="project" value="UniProtKB-SubCell"/>
</dbReference>
<keyword evidence="11" id="KW-1185">Reference proteome</keyword>
<dbReference type="SUPFAM" id="SSF50911">
    <property type="entry name" value="Mannose 6-phosphate receptor domain"/>
    <property type="match status" value="1"/>
</dbReference>
<reference evidence="10 11" key="1">
    <citation type="submission" date="2020-06" db="EMBL/GenBank/DDBJ databases">
        <title>The yeast mating-type switching endonuclease HO is a domesticated member of an unorthodox homing genetic element family.</title>
        <authorList>
            <person name="Coughlan A.Y."/>
            <person name="Lombardi L."/>
            <person name="Braun-Galleani S."/>
            <person name="Martos A.R."/>
            <person name="Galeote V."/>
            <person name="Bigey F."/>
            <person name="Dequin S."/>
            <person name="Byrne K.P."/>
            <person name="Wolfe K.H."/>
        </authorList>
    </citation>
    <scope>NUCLEOTIDE SEQUENCE [LARGE SCALE GENOMIC DNA]</scope>
    <source>
        <strain evidence="10 11">CBS2947</strain>
    </source>
</reference>
<comment type="function">
    <text evidence="7">Lectin involved in the quality control of the secretory pathway. As a member of the endoplasmic reticulum-associated degradation lumenal (ERAD-L) surveillance system, targets misfolded endoplasmic reticulum lumenal glycoproteins for degradation.</text>
</comment>
<organism evidence="10 11">
    <name type="scientific">Torulaspora globosa</name>
    <dbReference type="NCBI Taxonomy" id="48254"/>
    <lineage>
        <taxon>Eukaryota</taxon>
        <taxon>Fungi</taxon>
        <taxon>Dikarya</taxon>
        <taxon>Ascomycota</taxon>
        <taxon>Saccharomycotina</taxon>
        <taxon>Saccharomycetes</taxon>
        <taxon>Saccharomycetales</taxon>
        <taxon>Saccharomycetaceae</taxon>
        <taxon>Torulaspora</taxon>
    </lineage>
</organism>
<dbReference type="InterPro" id="IPR009011">
    <property type="entry name" value="Man6P_isomerase_rcpt-bd_dom_sf"/>
</dbReference>
<dbReference type="EMBL" id="CP059269">
    <property type="protein sequence ID" value="QLQ79776.1"/>
    <property type="molecule type" value="Genomic_DNA"/>
</dbReference>
<feature type="signal peptide" evidence="8">
    <location>
        <begin position="1"/>
        <end position="15"/>
    </location>
</feature>
<evidence type="ECO:0000256" key="1">
    <source>
        <dbReference type="ARBA" id="ARBA00004367"/>
    </source>
</evidence>
<evidence type="ECO:0000256" key="5">
    <source>
        <dbReference type="ARBA" id="ARBA00022824"/>
    </source>
</evidence>
<keyword evidence="3 8" id="KW-0732">Signal</keyword>
<protein>
    <recommendedName>
        <fullName evidence="7">Endoplasmic reticulum lectin</fullName>
    </recommendedName>
    <alternativeName>
        <fullName evidence="7">Protein OS-9 homolog</fullName>
    </alternativeName>
</protein>
<dbReference type="InterPro" id="IPR041039">
    <property type="entry name" value="Yos9_DD"/>
</dbReference>
<dbReference type="Proteomes" id="UP000510647">
    <property type="component" value="Chromosome 3"/>
</dbReference>
<evidence type="ECO:0000256" key="3">
    <source>
        <dbReference type="ARBA" id="ARBA00022729"/>
    </source>
</evidence>
<comment type="subcellular location">
    <subcellularLocation>
        <location evidence="1 7">Endoplasmic reticulum membrane</location>
        <topology evidence="1 7">Peripheral membrane protein</topology>
        <orientation evidence="1 7">Lumenal side</orientation>
    </subcellularLocation>
</comment>
<dbReference type="PANTHER" id="PTHR15414:SF0">
    <property type="entry name" value="ENDOPLASMIC RETICULUM LECTIN 1"/>
    <property type="match status" value="1"/>
</dbReference>
<dbReference type="InterPro" id="IPR044865">
    <property type="entry name" value="MRH_dom"/>
</dbReference>
<keyword evidence="4 7" id="KW-0430">Lectin</keyword>
<dbReference type="CDD" id="cd11745">
    <property type="entry name" value="Yos9_DD"/>
    <property type="match status" value="1"/>
</dbReference>
<evidence type="ECO:0000256" key="2">
    <source>
        <dbReference type="ARBA" id="ARBA00009918"/>
    </source>
</evidence>
<evidence type="ECO:0000256" key="6">
    <source>
        <dbReference type="ARBA" id="ARBA00023157"/>
    </source>
</evidence>
<dbReference type="AlphaFoldDB" id="A0A7H9HRK1"/>
<dbReference type="PANTHER" id="PTHR15414">
    <property type="entry name" value="OS-9-RELATED"/>
    <property type="match status" value="1"/>
</dbReference>
<accession>A0A7H9HRK1</accession>
<evidence type="ECO:0000256" key="7">
    <source>
        <dbReference type="RuleBase" id="RU369099"/>
    </source>
</evidence>
<sequence>MWYLWLITWLVMAAAILAPVEDLYASEKYLISYLPSQDWRNWIANNASALSLGRIVELGDSLSCYIPTGAAKNQDTIAELNEIELEAVLSSNLKNGIELITQSFNGCISYLSGFWNYEFCSDTGLAQFHGNSKTTSLYYVLGRAKPSVDDREFQLLYNDLGYYISEIMGSGDICDVTGRPRVVEVQYICRPAAGPATIQWVREVKTCHYEIQVAVPQLCSLELLSKNGDEDISGSIVCAKTEENGETSGLIETIGYYKPIFIGNELYLLEPHHKGTLQNRTALLYTGNLPITDSLYEESYGINEKFANAIGRMLFQHLLLSPDQSPYEPGDKFAWISEVLDAKGQFLTMVSFNLTSSLAEIAIDDSLHFTGPGNFLFYERPNVERLTNDDSLSTRLPLTDGKNGFALFDAESLYLVADPKVKEIVEHLIGSDQTVETLEGE</sequence>
<evidence type="ECO:0000256" key="4">
    <source>
        <dbReference type="ARBA" id="ARBA00022734"/>
    </source>
</evidence>
<dbReference type="Pfam" id="PF17880">
    <property type="entry name" value="Yos9_DD"/>
    <property type="match status" value="1"/>
</dbReference>
<proteinExistence type="inferred from homology"/>
<dbReference type="InterPro" id="IPR045149">
    <property type="entry name" value="OS-9-like"/>
</dbReference>
<evidence type="ECO:0000313" key="10">
    <source>
        <dbReference type="EMBL" id="QLQ79776.1"/>
    </source>
</evidence>
<feature type="domain" description="MRH" evidence="9">
    <location>
        <begin position="105"/>
        <end position="221"/>
    </location>
</feature>
<dbReference type="Gene3D" id="2.70.130.10">
    <property type="entry name" value="Mannose-6-phosphate receptor binding domain"/>
    <property type="match status" value="1"/>
</dbReference>
<dbReference type="InterPro" id="IPR012913">
    <property type="entry name" value="OS9-like_dom"/>
</dbReference>
<dbReference type="GO" id="GO:0005788">
    <property type="term" value="C:endoplasmic reticulum lumen"/>
    <property type="evidence" value="ECO:0007669"/>
    <property type="project" value="UniProtKB-UniRule"/>
</dbReference>
<keyword evidence="5 7" id="KW-0256">Endoplasmic reticulum</keyword>
<dbReference type="GO" id="GO:0030968">
    <property type="term" value="P:endoplasmic reticulum unfolded protein response"/>
    <property type="evidence" value="ECO:0007669"/>
    <property type="project" value="UniProtKB-UniRule"/>
</dbReference>
<dbReference type="Gene3D" id="3.10.310.60">
    <property type="match status" value="1"/>
</dbReference>
<dbReference type="GO" id="GO:0030246">
    <property type="term" value="F:carbohydrate binding"/>
    <property type="evidence" value="ECO:0007669"/>
    <property type="project" value="UniProtKB-UniRule"/>
</dbReference>